<protein>
    <submittedName>
        <fullName evidence="1">Uncharacterized protein</fullName>
    </submittedName>
</protein>
<dbReference type="AlphaFoldDB" id="A0A368KY37"/>
<comment type="caution">
    <text evidence="1">The sequence shown here is derived from an EMBL/GenBank/DDBJ whole genome shotgun (WGS) entry which is preliminary data.</text>
</comment>
<evidence type="ECO:0000313" key="2">
    <source>
        <dbReference type="Proteomes" id="UP000253562"/>
    </source>
</evidence>
<accession>A0A368KY37</accession>
<organism evidence="1 2">
    <name type="scientific">Bremerella cremea</name>
    <dbReference type="NCBI Taxonomy" id="1031537"/>
    <lineage>
        <taxon>Bacteria</taxon>
        <taxon>Pseudomonadati</taxon>
        <taxon>Planctomycetota</taxon>
        <taxon>Planctomycetia</taxon>
        <taxon>Pirellulales</taxon>
        <taxon>Pirellulaceae</taxon>
        <taxon>Bremerella</taxon>
    </lineage>
</organism>
<dbReference type="RefSeq" id="WP_114367672.1">
    <property type="nucleotide sequence ID" value="NZ_QPEX01000010.1"/>
</dbReference>
<sequence length="200" mass="23095">MNIKYVYIGLFVVLAVLIVSSWGTINPSWQIKDTDWIAKESPQVISDAKRILDGIREKDFTSSFELMDPKLLLSAEVPQTFQPSYQDYIDHIQPENVTFEEISITSEPKFFRSKYDDFAILQTKSILVFRDSKTEQVGFILARRGREDQHWKYADFSAGWVNAKDIVRYHFPDLPKNLPIPDSKTKFIALELAPSKDTTP</sequence>
<reference evidence="1 2" key="1">
    <citation type="submission" date="2018-07" db="EMBL/GenBank/DDBJ databases">
        <title>Comparative genomes isolates from brazilian mangrove.</title>
        <authorList>
            <person name="De Araujo J.E."/>
            <person name="Taketani R.G."/>
            <person name="Silva M.C.P."/>
            <person name="Lourenco M.V."/>
            <person name="Oliveira V.M."/>
            <person name="Andreote F.D."/>
        </authorList>
    </citation>
    <scope>NUCLEOTIDE SEQUENCE [LARGE SCALE GENOMIC DNA]</scope>
    <source>
        <strain evidence="1 2">HEX PRIS-MGV</strain>
    </source>
</reference>
<proteinExistence type="predicted"/>
<dbReference type="OrthoDB" id="10003056at2"/>
<evidence type="ECO:0000313" key="1">
    <source>
        <dbReference type="EMBL" id="RCS54607.1"/>
    </source>
</evidence>
<name>A0A368KY37_9BACT</name>
<gene>
    <name evidence="1" type="ORF">DTL42_05595</name>
</gene>
<dbReference type="Proteomes" id="UP000253562">
    <property type="component" value="Unassembled WGS sequence"/>
</dbReference>
<dbReference type="EMBL" id="QPEX01000010">
    <property type="protein sequence ID" value="RCS54607.1"/>
    <property type="molecule type" value="Genomic_DNA"/>
</dbReference>